<dbReference type="GO" id="GO:0006721">
    <property type="term" value="P:terpenoid metabolic process"/>
    <property type="evidence" value="ECO:0007669"/>
    <property type="project" value="UniProtKB-ARBA"/>
</dbReference>
<dbReference type="PANTHER" id="PTHR31225:SF242">
    <property type="entry name" value="TERPENOID SYNTHASE 9"/>
    <property type="match status" value="1"/>
</dbReference>
<proteinExistence type="predicted"/>
<dbReference type="PANTHER" id="PTHR31225">
    <property type="entry name" value="OS04G0344100 PROTEIN-RELATED"/>
    <property type="match status" value="1"/>
</dbReference>
<keyword evidence="5" id="KW-1185">Reference proteome</keyword>
<dbReference type="AlphaFoldDB" id="A0ABD1AER6"/>
<organism evidence="4 5">
    <name type="scientific">Cardamine amara subsp. amara</name>
    <dbReference type="NCBI Taxonomy" id="228776"/>
    <lineage>
        <taxon>Eukaryota</taxon>
        <taxon>Viridiplantae</taxon>
        <taxon>Streptophyta</taxon>
        <taxon>Embryophyta</taxon>
        <taxon>Tracheophyta</taxon>
        <taxon>Spermatophyta</taxon>
        <taxon>Magnoliopsida</taxon>
        <taxon>eudicotyledons</taxon>
        <taxon>Gunneridae</taxon>
        <taxon>Pentapetalae</taxon>
        <taxon>rosids</taxon>
        <taxon>malvids</taxon>
        <taxon>Brassicales</taxon>
        <taxon>Brassicaceae</taxon>
        <taxon>Cardamineae</taxon>
        <taxon>Cardamine</taxon>
    </lineage>
</organism>
<evidence type="ECO:0000256" key="2">
    <source>
        <dbReference type="ARBA" id="ARBA00023239"/>
    </source>
</evidence>
<dbReference type="Pfam" id="PF03936">
    <property type="entry name" value="Terpene_synth_C"/>
    <property type="match status" value="1"/>
</dbReference>
<reference evidence="4 5" key="1">
    <citation type="submission" date="2024-04" db="EMBL/GenBank/DDBJ databases">
        <title>Genome assembly C_amara_ONT_v2.</title>
        <authorList>
            <person name="Yant L."/>
            <person name="Moore C."/>
            <person name="Slenker M."/>
        </authorList>
    </citation>
    <scope>NUCLEOTIDE SEQUENCE [LARGE SCALE GENOMIC DNA]</scope>
    <source>
        <tissue evidence="4">Leaf</tissue>
    </source>
</reference>
<evidence type="ECO:0000259" key="3">
    <source>
        <dbReference type="Pfam" id="PF03936"/>
    </source>
</evidence>
<feature type="domain" description="Terpene synthase metal-binding" evidence="3">
    <location>
        <begin position="25"/>
        <end position="122"/>
    </location>
</feature>
<dbReference type="Gene3D" id="1.10.600.10">
    <property type="entry name" value="Farnesyl Diphosphate Synthase"/>
    <property type="match status" value="1"/>
</dbReference>
<dbReference type="InterPro" id="IPR005630">
    <property type="entry name" value="Terpene_synthase_metal-bd"/>
</dbReference>
<dbReference type="GO" id="GO:0016829">
    <property type="term" value="F:lyase activity"/>
    <property type="evidence" value="ECO:0007669"/>
    <property type="project" value="UniProtKB-KW"/>
</dbReference>
<evidence type="ECO:0000256" key="1">
    <source>
        <dbReference type="ARBA" id="ARBA00022723"/>
    </source>
</evidence>
<evidence type="ECO:0000313" key="5">
    <source>
        <dbReference type="Proteomes" id="UP001558713"/>
    </source>
</evidence>
<keyword evidence="2" id="KW-0456">Lyase</keyword>
<comment type="caution">
    <text evidence="4">The sequence shown here is derived from an EMBL/GenBank/DDBJ whole genome shotgun (WGS) entry which is preliminary data.</text>
</comment>
<accession>A0ABD1AER6</accession>
<keyword evidence="1" id="KW-0479">Metal-binding</keyword>
<dbReference type="EMBL" id="JBANAX010000521">
    <property type="protein sequence ID" value="KAL1205293.1"/>
    <property type="molecule type" value="Genomic_DNA"/>
</dbReference>
<dbReference type="SUPFAM" id="SSF48576">
    <property type="entry name" value="Terpenoid synthases"/>
    <property type="match status" value="1"/>
</dbReference>
<evidence type="ECO:0000313" key="4">
    <source>
        <dbReference type="EMBL" id="KAL1205293.1"/>
    </source>
</evidence>
<sequence>MRAPKKWESYGNVLPCCAQGRPWLWAHVGHVPSFEKYMEVGELEVASCMTIAGIFMSLGKMATKEAVDWLKSRPKFVKTLCIKSRLMNDIAGFEDDMSRGYVVNSVNCYMKQYGVTEEEAFKGT</sequence>
<protein>
    <submittedName>
        <fullName evidence="4">Terpenoid synthase 9</fullName>
    </submittedName>
</protein>
<name>A0ABD1AER6_CARAN</name>
<dbReference type="InterPro" id="IPR050148">
    <property type="entry name" value="Terpene_synthase-like"/>
</dbReference>
<dbReference type="GO" id="GO:0046872">
    <property type="term" value="F:metal ion binding"/>
    <property type="evidence" value="ECO:0007669"/>
    <property type="project" value="UniProtKB-KW"/>
</dbReference>
<gene>
    <name evidence="4" type="ORF">V5N11_011576</name>
</gene>
<dbReference type="Proteomes" id="UP001558713">
    <property type="component" value="Unassembled WGS sequence"/>
</dbReference>
<dbReference type="InterPro" id="IPR008949">
    <property type="entry name" value="Isoprenoid_synthase_dom_sf"/>
</dbReference>